<dbReference type="CTD" id="20199788"/>
<dbReference type="PANTHER" id="PTHR45823:SF1">
    <property type="entry name" value="T-SNARE COILED-COIL HOMOLOGY DOMAIN-CONTAINING PROTEIN"/>
    <property type="match status" value="1"/>
</dbReference>
<organism evidence="3 4">
    <name type="scientific">Helobdella robusta</name>
    <name type="common">Californian leech</name>
    <dbReference type="NCBI Taxonomy" id="6412"/>
    <lineage>
        <taxon>Eukaryota</taxon>
        <taxon>Metazoa</taxon>
        <taxon>Spiralia</taxon>
        <taxon>Lophotrochozoa</taxon>
        <taxon>Annelida</taxon>
        <taxon>Clitellata</taxon>
        <taxon>Hirudinea</taxon>
        <taxon>Rhynchobdellida</taxon>
        <taxon>Glossiphoniidae</taxon>
        <taxon>Helobdella</taxon>
    </lineage>
</organism>
<dbReference type="HOGENOM" id="CLU_872318_0_0_1"/>
<dbReference type="EnsemblMetazoa" id="HelroT162835">
    <property type="protein sequence ID" value="HelroP162835"/>
    <property type="gene ID" value="HelroG162835"/>
</dbReference>
<dbReference type="EMBL" id="KB097143">
    <property type="protein sequence ID" value="ESN99314.1"/>
    <property type="molecule type" value="Genomic_DNA"/>
</dbReference>
<feature type="region of interest" description="Disordered" evidence="1">
    <location>
        <begin position="230"/>
        <end position="254"/>
    </location>
</feature>
<dbReference type="AlphaFoldDB" id="T1ET88"/>
<proteinExistence type="predicted"/>
<keyword evidence="4" id="KW-1185">Reference proteome</keyword>
<reference evidence="4" key="1">
    <citation type="submission" date="2012-12" db="EMBL/GenBank/DDBJ databases">
        <authorList>
            <person name="Hellsten U."/>
            <person name="Grimwood J."/>
            <person name="Chapman J.A."/>
            <person name="Shapiro H."/>
            <person name="Aerts A."/>
            <person name="Otillar R.P."/>
            <person name="Terry A.Y."/>
            <person name="Boore J.L."/>
            <person name="Simakov O."/>
            <person name="Marletaz F."/>
            <person name="Cho S.-J."/>
            <person name="Edsinger-Gonzales E."/>
            <person name="Havlak P."/>
            <person name="Kuo D.-H."/>
            <person name="Larsson T."/>
            <person name="Lv J."/>
            <person name="Arendt D."/>
            <person name="Savage R."/>
            <person name="Osoegawa K."/>
            <person name="de Jong P."/>
            <person name="Lindberg D.R."/>
            <person name="Seaver E.C."/>
            <person name="Weisblat D.A."/>
            <person name="Putnam N.H."/>
            <person name="Grigoriev I.V."/>
            <person name="Rokhsar D.S."/>
        </authorList>
    </citation>
    <scope>NUCLEOTIDE SEQUENCE</scope>
</reference>
<name>T1ET88_HELRO</name>
<evidence type="ECO:0000313" key="3">
    <source>
        <dbReference type="EnsemblMetazoa" id="HelroP162835"/>
    </source>
</evidence>
<dbReference type="Proteomes" id="UP000015101">
    <property type="component" value="Unassembled WGS sequence"/>
</dbReference>
<dbReference type="OrthoDB" id="6091153at2759"/>
<dbReference type="KEGG" id="hro:HELRODRAFT_162835"/>
<protein>
    <submittedName>
        <fullName evidence="2 3">Uncharacterized protein</fullName>
    </submittedName>
</protein>
<gene>
    <name evidence="3" type="primary">20199788</name>
    <name evidence="2" type="ORF">HELRODRAFT_162835</name>
</gene>
<dbReference type="GeneID" id="20199788"/>
<reference evidence="2 4" key="2">
    <citation type="journal article" date="2013" name="Nature">
        <title>Insights into bilaterian evolution from three spiralian genomes.</title>
        <authorList>
            <person name="Simakov O."/>
            <person name="Marletaz F."/>
            <person name="Cho S.J."/>
            <person name="Edsinger-Gonzales E."/>
            <person name="Havlak P."/>
            <person name="Hellsten U."/>
            <person name="Kuo D.H."/>
            <person name="Larsson T."/>
            <person name="Lv J."/>
            <person name="Arendt D."/>
            <person name="Savage R."/>
            <person name="Osoegawa K."/>
            <person name="de Jong P."/>
            <person name="Grimwood J."/>
            <person name="Chapman J.A."/>
            <person name="Shapiro H."/>
            <person name="Aerts A."/>
            <person name="Otillar R.P."/>
            <person name="Terry A.Y."/>
            <person name="Boore J.L."/>
            <person name="Grigoriev I.V."/>
            <person name="Lindberg D.R."/>
            <person name="Seaver E.C."/>
            <person name="Weisblat D.A."/>
            <person name="Putnam N.H."/>
            <person name="Rokhsar D.S."/>
        </authorList>
    </citation>
    <scope>NUCLEOTIDE SEQUENCE</scope>
</reference>
<dbReference type="RefSeq" id="XP_009023174.1">
    <property type="nucleotide sequence ID" value="XM_009024926.1"/>
</dbReference>
<evidence type="ECO:0000256" key="1">
    <source>
        <dbReference type="SAM" id="MobiDB-lite"/>
    </source>
</evidence>
<dbReference type="PANTHER" id="PTHR45823">
    <property type="entry name" value="T-SNARE COILED-COIL HOMOLOGY DOMAIN-CONTAINING PROTEIN"/>
    <property type="match status" value="1"/>
</dbReference>
<dbReference type="EMBL" id="AMQM01001196">
    <property type="status" value="NOT_ANNOTATED_CDS"/>
    <property type="molecule type" value="Genomic_DNA"/>
</dbReference>
<dbReference type="InParanoid" id="T1ET88"/>
<dbReference type="STRING" id="6412.T1ET88"/>
<evidence type="ECO:0000313" key="2">
    <source>
        <dbReference type="EMBL" id="ESN99314.1"/>
    </source>
</evidence>
<accession>T1ET88</accession>
<evidence type="ECO:0000313" key="4">
    <source>
        <dbReference type="Proteomes" id="UP000015101"/>
    </source>
</evidence>
<reference evidence="3" key="3">
    <citation type="submission" date="2015-06" db="UniProtKB">
        <authorList>
            <consortium name="EnsemblMetazoa"/>
        </authorList>
    </citation>
    <scope>IDENTIFICATION</scope>
</reference>
<sequence>MVILISNNINHREENAVLRTNLAINWRDKQKRVDELERRHKQELDKISQELADKNKNGTPNHVSAKTLKAPTFDGIIPWESYRTQFEAAALRSALEVLQAIPAKDKDNFESLTAALTRRFGNSYTEDFFSTQLEHRVQKSGETAQQLAQDVERLTLLAYPTETPEFRDKLAAKAFIQAIRNPEIKYELAISKEETLQDGNGPGYLLHSEVLELWKKWHIRRYCQQLQKKGNFGGNKGSKSKNEPADKAPTAKTYSDSCTNKKLALGIRQGDSTTSPISVIALIRYSTIPSKNRSTVSKVDIAYREDLSSIAKRTRKINV</sequence>